<keyword evidence="1" id="KW-0862">Zinc</keyword>
<keyword evidence="1" id="KW-0479">Metal-binding</keyword>
<accession>A0A385EGX7</accession>
<dbReference type="Proteomes" id="UP000262209">
    <property type="component" value="Segment"/>
</dbReference>
<dbReference type="InterPro" id="IPR021686">
    <property type="entry name" value="DUF3268"/>
</dbReference>
<protein>
    <submittedName>
        <fullName evidence="1">Zinc-finger-containing domain protein</fullName>
    </submittedName>
</protein>
<evidence type="ECO:0000313" key="2">
    <source>
        <dbReference type="Proteomes" id="UP000262209"/>
    </source>
</evidence>
<gene>
    <name evidence="1" type="ORF">vsip_22</name>
</gene>
<name>A0A385EGX7_9CAUD</name>
<organism evidence="1">
    <name type="scientific">Salmonella virus VSiP</name>
    <dbReference type="NCBI Taxonomy" id="2301721"/>
    <lineage>
        <taxon>Viruses</taxon>
        <taxon>Duplodnaviria</taxon>
        <taxon>Heunggongvirae</taxon>
        <taxon>Uroviricota</taxon>
        <taxon>Caudoviricetes</taxon>
        <taxon>Sarkviridae</taxon>
        <taxon>Guernseyvirinae</taxon>
        <taxon>Cornellvirus</taxon>
        <taxon>Cornellvirus VSiP</taxon>
    </lineage>
</organism>
<evidence type="ECO:0000313" key="1">
    <source>
        <dbReference type="EMBL" id="AXQ70207.1"/>
    </source>
</evidence>
<dbReference type="EMBL" id="MH424444">
    <property type="protein sequence ID" value="AXQ70207.1"/>
    <property type="molecule type" value="Genomic_DNA"/>
</dbReference>
<proteinExistence type="predicted"/>
<reference evidence="1" key="1">
    <citation type="submission" date="2018-06" db="EMBL/GenBank/DDBJ databases">
        <title>Complete genome sequence of Salmonella Infantis bacteriophage VSiP.</title>
        <authorList>
            <person name="Volozhantsev N."/>
            <person name="Denisenko E."/>
            <person name="Verevkin V."/>
            <person name="Myakinina V."/>
            <person name="Kislichkina A."/>
            <person name="Krasilnikova V."/>
        </authorList>
    </citation>
    <scope>NUCLEOTIDE SEQUENCE [LARGE SCALE GENOMIC DNA]</scope>
</reference>
<keyword evidence="1" id="KW-0863">Zinc-finger</keyword>
<dbReference type="Pfam" id="PF11672">
    <property type="entry name" value="DUF3268"/>
    <property type="match status" value="1"/>
</dbReference>
<sequence>MVVLCDYCGKTESLVYGSAIYPHRPDLYSLNFWMCSPCNAWVGCHKNSDGKPLGRLANSSLRAMKSSAHRAFDPLWKTGRMSRKDAYLWLSTQLDIKFSECHIGMFDEDMCEKVVELCK</sequence>
<dbReference type="GO" id="GO:0008270">
    <property type="term" value="F:zinc ion binding"/>
    <property type="evidence" value="ECO:0007669"/>
    <property type="project" value="UniProtKB-KW"/>
</dbReference>
<keyword evidence="2" id="KW-1185">Reference proteome</keyword>